<dbReference type="InterPro" id="IPR048283">
    <property type="entry name" value="AdoMetDC-like"/>
</dbReference>
<keyword evidence="9" id="KW-0620">Polyamine biosynthesis</keyword>
<evidence type="ECO:0000256" key="16">
    <source>
        <dbReference type="PIRSR" id="PIRSR001355-3"/>
    </source>
</evidence>
<evidence type="ECO:0000313" key="19">
    <source>
        <dbReference type="EMBL" id="RKP35437.1"/>
    </source>
</evidence>
<dbReference type="NCBIfam" id="TIGR00535">
    <property type="entry name" value="SAM_DCase"/>
    <property type="match status" value="1"/>
</dbReference>
<comment type="pathway">
    <text evidence="2">Amine and polyamine biosynthesis; S-adenosylmethioninamine biosynthesis; S-adenosylmethioninamine from S-adenosyl-L-methionine: step 1/1.</text>
</comment>
<dbReference type="SUPFAM" id="SSF56276">
    <property type="entry name" value="S-adenosylmethionine decarboxylase"/>
    <property type="match status" value="1"/>
</dbReference>
<dbReference type="PANTHER" id="PTHR11570">
    <property type="entry name" value="S-ADENOSYLMETHIONINE DECARBOXYLASE"/>
    <property type="match status" value="1"/>
</dbReference>
<feature type="active site" description="Proton acceptor; for processing activity" evidence="14">
    <location>
        <position position="314"/>
    </location>
</feature>
<dbReference type="PROSITE" id="PS01336">
    <property type="entry name" value="ADOMETDC"/>
    <property type="match status" value="1"/>
</dbReference>
<feature type="modified residue" description="Pyruvic acid (Ser); by autocatalysis" evidence="16">
    <location>
        <position position="105"/>
    </location>
</feature>
<feature type="chain" id="PRO_5042323429" description="S-adenosylmethionine decarboxylase beta chain" evidence="18">
    <location>
        <begin position="1"/>
        <end position="104"/>
    </location>
</feature>
<reference evidence="20" key="1">
    <citation type="journal article" date="2018" name="Nat. Microbiol.">
        <title>Leveraging single-cell genomics to expand the fungal tree of life.</title>
        <authorList>
            <person name="Ahrendt S.R."/>
            <person name="Quandt C.A."/>
            <person name="Ciobanu D."/>
            <person name="Clum A."/>
            <person name="Salamov A."/>
            <person name="Andreopoulos B."/>
            <person name="Cheng J.F."/>
            <person name="Woyke T."/>
            <person name="Pelin A."/>
            <person name="Henrissat B."/>
            <person name="Reynolds N.K."/>
            <person name="Benny G.L."/>
            <person name="Smith M.E."/>
            <person name="James T.Y."/>
            <person name="Grigoriev I.V."/>
        </authorList>
    </citation>
    <scope>NUCLEOTIDE SEQUENCE [LARGE SCALE GENOMIC DNA]</scope>
    <source>
        <strain evidence="20">RSA 468</strain>
    </source>
</reference>
<proteinExistence type="inferred from homology"/>
<evidence type="ECO:0000313" key="20">
    <source>
        <dbReference type="Proteomes" id="UP000268162"/>
    </source>
</evidence>
<dbReference type="PIRSF" id="PIRSF001355">
    <property type="entry name" value="S-AdenosylMet_decarboxylase"/>
    <property type="match status" value="1"/>
</dbReference>
<dbReference type="Gene3D" id="3.60.90.10">
    <property type="entry name" value="S-adenosylmethionine decarboxylase"/>
    <property type="match status" value="1"/>
</dbReference>
<feature type="active site" description="Schiff-base intermediate with substrate; via pyruvic acid" evidence="14">
    <location>
        <position position="105"/>
    </location>
</feature>
<evidence type="ECO:0000256" key="17">
    <source>
        <dbReference type="PIRSR" id="PIRSR001355-4"/>
    </source>
</evidence>
<keyword evidence="11" id="KW-0456">Lyase</keyword>
<feature type="binding site" evidence="15">
    <location>
        <position position="308"/>
    </location>
    <ligand>
        <name>substrate</name>
    </ligand>
</feature>
<dbReference type="PANTHER" id="PTHR11570:SF0">
    <property type="entry name" value="S-ADENOSYLMETHIONINE DECARBOXYLASE PROENZYME"/>
    <property type="match status" value="1"/>
</dbReference>
<dbReference type="UniPathway" id="UPA00331">
    <property type="reaction ID" value="UER00451"/>
</dbReference>
<evidence type="ECO:0000256" key="11">
    <source>
        <dbReference type="ARBA" id="ARBA00023239"/>
    </source>
</evidence>
<comment type="similarity">
    <text evidence="3">Belongs to the eukaryotic AdoMetDC family.</text>
</comment>
<dbReference type="GO" id="GO:0004014">
    <property type="term" value="F:adenosylmethionine decarboxylase activity"/>
    <property type="evidence" value="ECO:0007669"/>
    <property type="project" value="UniProtKB-EC"/>
</dbReference>
<dbReference type="InterPro" id="IPR001985">
    <property type="entry name" value="S-AdoMet_decarboxylase_euk"/>
</dbReference>
<dbReference type="GO" id="GO:0006597">
    <property type="term" value="P:spermine biosynthetic process"/>
    <property type="evidence" value="ECO:0007669"/>
    <property type="project" value="InterPro"/>
</dbReference>
<feature type="active site" description="Proton acceptor; for processing activity" evidence="14">
    <location>
        <position position="327"/>
    </location>
</feature>
<gene>
    <name evidence="19" type="ORF">BJ085DRAFT_41871</name>
</gene>
<dbReference type="EMBL" id="ML002870">
    <property type="protein sequence ID" value="RKP35437.1"/>
    <property type="molecule type" value="Genomic_DNA"/>
</dbReference>
<keyword evidence="20" id="KW-1185">Reference proteome</keyword>
<protein>
    <recommendedName>
        <fullName evidence="4">adenosylmethionine decarboxylase</fullName>
        <ecNumber evidence="4">4.1.1.50</ecNumber>
    </recommendedName>
</protein>
<keyword evidence="10" id="KW-0865">Zymogen</keyword>
<comment type="cofactor">
    <cofactor evidence="1">
        <name>pyruvate</name>
        <dbReference type="ChEBI" id="CHEBI:15361"/>
    </cofactor>
</comment>
<evidence type="ECO:0000256" key="4">
    <source>
        <dbReference type="ARBA" id="ARBA00012357"/>
    </source>
</evidence>
<dbReference type="InterPro" id="IPR018166">
    <property type="entry name" value="S-AdoMet_deCO2ase_CS"/>
</dbReference>
<dbReference type="Proteomes" id="UP000268162">
    <property type="component" value="Unassembled WGS sequence"/>
</dbReference>
<name>A0A4P9ZQ37_9FUNG</name>
<keyword evidence="7 17" id="KW-0068">Autocatalytic cleavage</keyword>
<dbReference type="Pfam" id="PF01536">
    <property type="entry name" value="SAM_decarbox"/>
    <property type="match status" value="1"/>
</dbReference>
<evidence type="ECO:0000256" key="8">
    <source>
        <dbReference type="ARBA" id="ARBA00023066"/>
    </source>
</evidence>
<evidence type="ECO:0000256" key="15">
    <source>
        <dbReference type="PIRSR" id="PIRSR001355-2"/>
    </source>
</evidence>
<keyword evidence="12" id="KW-0704">Schiff base</keyword>
<accession>A0A4P9ZQ37</accession>
<dbReference type="InterPro" id="IPR016067">
    <property type="entry name" value="S-AdoMet_deCO2ase_core"/>
</dbReference>
<feature type="binding site" evidence="15">
    <location>
        <position position="104"/>
    </location>
    <ligand>
        <name>substrate</name>
    </ligand>
</feature>
<keyword evidence="6" id="KW-0210">Decarboxylase</keyword>
<keyword evidence="5" id="KW-0949">S-adenosyl-L-methionine</keyword>
<dbReference type="STRING" id="215637.A0A4P9ZQ37"/>
<keyword evidence="13" id="KW-0670">Pyruvate</keyword>
<feature type="binding site" evidence="15">
    <location>
        <position position="331"/>
    </location>
    <ligand>
        <name>substrate</name>
    </ligand>
</feature>
<sequence length="433" mass="48770">MALPDSTTAVPVQADSAPEATYPGAFEGPEKLLEVWFKPNDQNLAPLIPLNPTLAADPNATSPPVYRGLKVVPRPVWESMLKLVHCEVLSVLQSQQVDAYLLSESSMFVYPHKVIIKTCGTTTLLHAVPELLRIAQAYCGWPYIWRTFYSRKRFMFPEQQRHPHRDWNDEVAFLDDLFEHGSAYTVGRTNGDHWNLYLTRPDPRAIGDAADHLFSEEHDQDITVEILMTELCPEAAQVYYQKSHPNPNRSSTSAGSPVVHCDADPHVQTNEANIPPNPSQAHRGGRCVERLTGIGAIYPDARTDSYLFEPCGFSLNGLTDTSYFTIHVTPEPECSYASFESNLSLDSHHPRSAGKALKALVEQVVGIFRPGKFSVSVFKTHARPIPAWSPQRTASPSLPPWSLETLRGYRQTDHIMYEFDDYWLRFGYFDQNL</sequence>
<evidence type="ECO:0000256" key="1">
    <source>
        <dbReference type="ARBA" id="ARBA00001928"/>
    </source>
</evidence>
<evidence type="ECO:0000256" key="13">
    <source>
        <dbReference type="ARBA" id="ARBA00023317"/>
    </source>
</evidence>
<evidence type="ECO:0000256" key="7">
    <source>
        <dbReference type="ARBA" id="ARBA00022813"/>
    </source>
</evidence>
<feature type="active site" description="Proton donor; for catalytic activity" evidence="14">
    <location>
        <position position="119"/>
    </location>
</feature>
<dbReference type="GO" id="GO:0008295">
    <property type="term" value="P:spermidine biosynthetic process"/>
    <property type="evidence" value="ECO:0007669"/>
    <property type="project" value="UniProtKB-KW"/>
</dbReference>
<feature type="chain" id="PRO_5042323430" description="S-adenosylmethionine decarboxylase alpha chain" evidence="18">
    <location>
        <begin position="105"/>
        <end position="433"/>
    </location>
</feature>
<evidence type="ECO:0000256" key="18">
    <source>
        <dbReference type="PIRSR" id="PIRSR001355-5"/>
    </source>
</evidence>
<dbReference type="EC" id="4.1.1.50" evidence="4"/>
<evidence type="ECO:0000256" key="14">
    <source>
        <dbReference type="PIRSR" id="PIRSR001355-1"/>
    </source>
</evidence>
<dbReference type="GO" id="GO:0005829">
    <property type="term" value="C:cytosol"/>
    <property type="evidence" value="ECO:0007669"/>
    <property type="project" value="TreeGrafter"/>
</dbReference>
<evidence type="ECO:0000256" key="10">
    <source>
        <dbReference type="ARBA" id="ARBA00023145"/>
    </source>
</evidence>
<organism evidence="19 20">
    <name type="scientific">Dimargaris cristalligena</name>
    <dbReference type="NCBI Taxonomy" id="215637"/>
    <lineage>
        <taxon>Eukaryota</taxon>
        <taxon>Fungi</taxon>
        <taxon>Fungi incertae sedis</taxon>
        <taxon>Zoopagomycota</taxon>
        <taxon>Kickxellomycotina</taxon>
        <taxon>Dimargaritomycetes</taxon>
        <taxon>Dimargaritales</taxon>
        <taxon>Dimargaritaceae</taxon>
        <taxon>Dimargaris</taxon>
    </lineage>
</organism>
<evidence type="ECO:0000256" key="5">
    <source>
        <dbReference type="ARBA" id="ARBA00022691"/>
    </source>
</evidence>
<feature type="binding site" evidence="15">
    <location>
        <position position="26"/>
    </location>
    <ligand>
        <name>substrate</name>
    </ligand>
</feature>
<evidence type="ECO:0000256" key="3">
    <source>
        <dbReference type="ARBA" id="ARBA00008466"/>
    </source>
</evidence>
<evidence type="ECO:0000256" key="2">
    <source>
        <dbReference type="ARBA" id="ARBA00004911"/>
    </source>
</evidence>
<evidence type="ECO:0000256" key="6">
    <source>
        <dbReference type="ARBA" id="ARBA00022793"/>
    </source>
</evidence>
<keyword evidence="8" id="KW-0745">Spermidine biosynthesis</keyword>
<dbReference type="AlphaFoldDB" id="A0A4P9ZQ37"/>
<evidence type="ECO:0000256" key="9">
    <source>
        <dbReference type="ARBA" id="ARBA00023115"/>
    </source>
</evidence>
<feature type="site" description="Cleavage (non-hydrolytic); by autolysis" evidence="17">
    <location>
        <begin position="104"/>
        <end position="105"/>
    </location>
</feature>
<evidence type="ECO:0000256" key="12">
    <source>
        <dbReference type="ARBA" id="ARBA00023270"/>
    </source>
</evidence>